<evidence type="ECO:0000256" key="4">
    <source>
        <dbReference type="ARBA" id="ARBA00023180"/>
    </source>
</evidence>
<dbReference type="GO" id="GO:0005615">
    <property type="term" value="C:extracellular space"/>
    <property type="evidence" value="ECO:0007669"/>
    <property type="project" value="TreeGrafter"/>
</dbReference>
<feature type="signal peptide" evidence="11">
    <location>
        <begin position="1"/>
        <end position="19"/>
    </location>
</feature>
<feature type="binding site" evidence="8">
    <location>
        <position position="359"/>
    </location>
    <ligand>
        <name>Zn(2+)</name>
        <dbReference type="ChEBI" id="CHEBI:29105"/>
        <label>2</label>
        <note>catalytic</note>
    </ligand>
</feature>
<dbReference type="RefSeq" id="XP_005180015.1">
    <property type="nucleotide sequence ID" value="XM_005179958.3"/>
</dbReference>
<dbReference type="OrthoDB" id="10029630at2759"/>
<reference evidence="12" key="1">
    <citation type="submission" date="2021-01" db="UniProtKB">
        <authorList>
            <consortium name="EnsemblMetazoa"/>
        </authorList>
    </citation>
    <scope>IDENTIFICATION</scope>
    <source>
        <strain evidence="12">Aabys</strain>
    </source>
</reference>
<keyword evidence="4 10" id="KW-0325">Glycoprotein</keyword>
<evidence type="ECO:0000256" key="6">
    <source>
        <dbReference type="PIRSR" id="PIRSR601548-3"/>
    </source>
</evidence>
<evidence type="ECO:0000256" key="7">
    <source>
        <dbReference type="PIRSR" id="PIRSR601548-4"/>
    </source>
</evidence>
<dbReference type="VEuPathDB" id="VectorBase:MDOMA2_021052"/>
<dbReference type="InterPro" id="IPR001548">
    <property type="entry name" value="Peptidase_M2"/>
</dbReference>
<dbReference type="GO" id="GO:0046872">
    <property type="term" value="F:metal ion binding"/>
    <property type="evidence" value="ECO:0007669"/>
    <property type="project" value="UniProtKB-KW"/>
</dbReference>
<dbReference type="eggNOG" id="KOG3690">
    <property type="taxonomic scope" value="Eukaryota"/>
</dbReference>
<feature type="binding site" evidence="5">
    <location>
        <position position="199"/>
    </location>
    <ligand>
        <name>chloride</name>
        <dbReference type="ChEBI" id="CHEBI:17996"/>
        <label>1</label>
    </ligand>
</feature>
<evidence type="ECO:0000256" key="3">
    <source>
        <dbReference type="ARBA" id="ARBA00023157"/>
    </source>
</evidence>
<dbReference type="SUPFAM" id="SSF55486">
    <property type="entry name" value="Metalloproteases ('zincins'), catalytic domain"/>
    <property type="match status" value="1"/>
</dbReference>
<dbReference type="GO" id="GO:0006508">
    <property type="term" value="P:proteolysis"/>
    <property type="evidence" value="ECO:0007669"/>
    <property type="project" value="UniProtKB-KW"/>
</dbReference>
<evidence type="ECO:0000313" key="14">
    <source>
        <dbReference type="RefSeq" id="XP_005180015.1"/>
    </source>
</evidence>
<evidence type="ECO:0000256" key="10">
    <source>
        <dbReference type="RuleBase" id="RU361144"/>
    </source>
</evidence>
<evidence type="ECO:0000256" key="8">
    <source>
        <dbReference type="PIRSR" id="PIRSR601548-8"/>
    </source>
</evidence>
<keyword evidence="6 10" id="KW-0862">Zinc</keyword>
<keyword evidence="10" id="KW-0645">Protease</keyword>
<feature type="disulfide bond" evidence="7 9">
    <location>
        <begin position="513"/>
        <end position="531"/>
    </location>
</feature>
<dbReference type="Pfam" id="PF01401">
    <property type="entry name" value="Peptidase_M2"/>
    <property type="match status" value="1"/>
</dbReference>
<dbReference type="GO" id="GO:0008237">
    <property type="term" value="F:metallopeptidase activity"/>
    <property type="evidence" value="ECO:0007669"/>
    <property type="project" value="UniProtKB-KW"/>
</dbReference>
<proteinExistence type="inferred from homology"/>
<dbReference type="GO" id="GO:0008241">
    <property type="term" value="F:peptidyl-dipeptidase activity"/>
    <property type="evidence" value="ECO:0007669"/>
    <property type="project" value="InterPro"/>
</dbReference>
<feature type="binding site" evidence="6">
    <location>
        <position position="359"/>
    </location>
    <ligand>
        <name>Zn(2+)</name>
        <dbReference type="ChEBI" id="CHEBI:29105"/>
        <label>1</label>
        <note>catalytic</note>
    </ligand>
</feature>
<evidence type="ECO:0000256" key="11">
    <source>
        <dbReference type="SAM" id="SignalP"/>
    </source>
</evidence>
<evidence type="ECO:0000256" key="2">
    <source>
        <dbReference type="ARBA" id="ARBA00022729"/>
    </source>
</evidence>
<evidence type="ECO:0000313" key="13">
    <source>
        <dbReference type="Proteomes" id="UP001652621"/>
    </source>
</evidence>
<keyword evidence="13" id="KW-1185">Reference proteome</keyword>
<dbReference type="Proteomes" id="UP001652621">
    <property type="component" value="Unplaced"/>
</dbReference>
<feature type="chain" id="PRO_5044560926" description="Angiotensin-converting enzyme" evidence="11">
    <location>
        <begin position="20"/>
        <end position="609"/>
    </location>
</feature>
<dbReference type="KEGG" id="mde:101897451"/>
<sequence>MRLWFYALLGLCFVPYLRAECTSESCAHQLMETLDIVYLRSAKKLSLYPDFQVGAELALRNSLLPLLRTMDKFDWQHFEDPQLKRQFEILLRDSKHPAISKRFRQHTSDLRTVGKQKFTCDSSMPNKCKLISYVRHIKPIVTNSNDPEEIKWYWREWRNHLPQEIKNSMHFYIDYYRNISAATLTSTATSPSSIWYQQYDEPNFMKNLEGYMKTIEPLCRELHAYLRDALRRKYGDDVVPTSGLIPHHLVEQALYQSWKKESVLENPHQHKKMPNLLQELRGKRWNPRDLIEASEEFFKSMGFPPFSEELKRDHFVEIEDNMAGPDCKSYIFTHGSIELNYCPKMNYKKLLTTHGDVTHVEYGILKNNLTVGLNREACPGFANALAEAVILSASTPKHLQQHLQLLTEFDYDNEMNLNFLFRMAVHALLSIPSYFVHEKLWVDMIDGRIDAAEYKCHYWNLMAQYMGVGPSEVTEATTYDMPYKFYEGLVEETRSTKKLFGEFLGYQIYRDICLEIGEFEPGNADKALFKCDFAGNQKAGNILKKIMSAGATKLWREIVNATKLDGSAFLEYYAPLTAWLREENKINNITVGWHVTDYCANLNNTTGNL</sequence>
<comment type="caution">
    <text evidence="9">Lacks conserved residue(s) required for the propagation of feature annotation.</text>
</comment>
<reference evidence="14" key="2">
    <citation type="submission" date="2025-04" db="UniProtKB">
        <authorList>
            <consortium name="RefSeq"/>
        </authorList>
    </citation>
    <scope>IDENTIFICATION</scope>
    <source>
        <strain evidence="14">Aabys</strain>
    </source>
</reference>
<dbReference type="AlphaFoldDB" id="A0A1I8MW46"/>
<dbReference type="VEuPathDB" id="VectorBase:MDOA009062"/>
<keyword evidence="3 7" id="KW-1015">Disulfide bond</keyword>
<dbReference type="PANTHER" id="PTHR10514:SF44">
    <property type="entry name" value="ANGIOTENSIN-CONVERTING ENZYME-RELATED"/>
    <property type="match status" value="1"/>
</dbReference>
<gene>
    <name evidence="12" type="primary">101897451</name>
    <name evidence="14" type="synonym">LOC101897451</name>
</gene>
<keyword evidence="10" id="KW-0482">Metalloprotease</keyword>
<organism evidence="12">
    <name type="scientific">Musca domestica</name>
    <name type="common">House fly</name>
    <dbReference type="NCBI Taxonomy" id="7370"/>
    <lineage>
        <taxon>Eukaryota</taxon>
        <taxon>Metazoa</taxon>
        <taxon>Ecdysozoa</taxon>
        <taxon>Arthropoda</taxon>
        <taxon>Hexapoda</taxon>
        <taxon>Insecta</taxon>
        <taxon>Pterygota</taxon>
        <taxon>Neoptera</taxon>
        <taxon>Endopterygota</taxon>
        <taxon>Diptera</taxon>
        <taxon>Brachycera</taxon>
        <taxon>Muscomorpha</taxon>
        <taxon>Muscoidea</taxon>
        <taxon>Muscidae</taxon>
        <taxon>Musca</taxon>
    </lineage>
</organism>
<keyword evidence="10" id="KW-0378">Hydrolase</keyword>
<evidence type="ECO:0000256" key="1">
    <source>
        <dbReference type="ARBA" id="ARBA00008139"/>
    </source>
</evidence>
<keyword evidence="10" id="KW-0121">Carboxypeptidase</keyword>
<feature type="disulfide bond" evidence="7">
    <location>
        <begin position="327"/>
        <end position="342"/>
    </location>
</feature>
<dbReference type="EC" id="3.4.-.-" evidence="10"/>
<comment type="similarity">
    <text evidence="1 9 10">Belongs to the peptidase M2 family.</text>
</comment>
<keyword evidence="6 10" id="KW-0479">Metal-binding</keyword>
<dbReference type="GO" id="GO:0004180">
    <property type="term" value="F:carboxypeptidase activity"/>
    <property type="evidence" value="ECO:0007669"/>
    <property type="project" value="UniProtKB-KW"/>
</dbReference>
<evidence type="ECO:0000313" key="12">
    <source>
        <dbReference type="EnsemblMetazoa" id="MDOA009062-PA"/>
    </source>
</evidence>
<dbReference type="PANTHER" id="PTHR10514">
    <property type="entry name" value="ANGIOTENSIN-CONVERTING ENZYME"/>
    <property type="match status" value="1"/>
</dbReference>
<dbReference type="PROSITE" id="PS52011">
    <property type="entry name" value="PEPTIDASE_M2"/>
    <property type="match status" value="1"/>
</dbReference>
<name>A0A1I8MW46_MUSDO</name>
<evidence type="ECO:0000256" key="9">
    <source>
        <dbReference type="PROSITE-ProRule" id="PRU01355"/>
    </source>
</evidence>
<evidence type="ECO:0000256" key="5">
    <source>
        <dbReference type="PIRSR" id="PIRSR601548-2"/>
    </source>
</evidence>
<protein>
    <recommendedName>
        <fullName evidence="10">Angiotensin-converting enzyme</fullName>
        <ecNumber evidence="10">3.4.-.-</ecNumber>
    </recommendedName>
</protein>
<dbReference type="GO" id="GO:0005886">
    <property type="term" value="C:plasma membrane"/>
    <property type="evidence" value="ECO:0007669"/>
    <property type="project" value="TreeGrafter"/>
</dbReference>
<comment type="cofactor">
    <cofactor evidence="10">
        <name>Zn(2+)</name>
        <dbReference type="ChEBI" id="CHEBI:29105"/>
    </cofactor>
    <text evidence="10">Binds 1 zinc ion per subunit.</text>
</comment>
<dbReference type="GeneID" id="101897451"/>
<dbReference type="PRINTS" id="PR00791">
    <property type="entry name" value="PEPDIPTASEA"/>
</dbReference>
<keyword evidence="2 11" id="KW-0732">Signal</keyword>
<accession>A0A1I8MW46</accession>
<dbReference type="EnsemblMetazoa" id="MDOA009062-RA">
    <property type="protein sequence ID" value="MDOA009062-PA"/>
    <property type="gene ID" value="MDOA009062"/>
</dbReference>